<evidence type="ECO:0000313" key="4">
    <source>
        <dbReference type="EMBL" id="RSR38284.1"/>
    </source>
</evidence>
<comment type="caution">
    <text evidence="4">The sequence shown here is derived from an EMBL/GenBank/DDBJ whole genome shotgun (WGS) entry which is preliminary data.</text>
</comment>
<keyword evidence="4" id="KW-0418">Kinase</keyword>
<dbReference type="Gene3D" id="3.30.565.10">
    <property type="entry name" value="Histidine kinase-like ATPase, C-terminal domain"/>
    <property type="match status" value="1"/>
</dbReference>
<dbReference type="InterPro" id="IPR052023">
    <property type="entry name" value="Histidine_kinase_KdpD"/>
</dbReference>
<gene>
    <name evidence="4" type="ORF">EA686_23330</name>
</gene>
<evidence type="ECO:0000256" key="1">
    <source>
        <dbReference type="ARBA" id="ARBA00000085"/>
    </source>
</evidence>
<dbReference type="InterPro" id="IPR003594">
    <property type="entry name" value="HATPase_dom"/>
</dbReference>
<dbReference type="EC" id="2.7.13.3" evidence="2"/>
<organism evidence="4 5">
    <name type="scientific">Acinetobacter baumannii</name>
    <dbReference type="NCBI Taxonomy" id="470"/>
    <lineage>
        <taxon>Bacteria</taxon>
        <taxon>Pseudomonadati</taxon>
        <taxon>Pseudomonadota</taxon>
        <taxon>Gammaproteobacteria</taxon>
        <taxon>Moraxellales</taxon>
        <taxon>Moraxellaceae</taxon>
        <taxon>Acinetobacter</taxon>
        <taxon>Acinetobacter calcoaceticus/baumannii complex</taxon>
    </lineage>
</organism>
<dbReference type="AlphaFoldDB" id="A0A3R9T4Q7"/>
<sequence>SEDEVKIEIEDKGAGIPEDERHRIFDMFYTIERGDRGKFGTGLGLTIVKAIIGAHMGTIEAFSGRQNKGTLIQIKLPIHPVKE</sequence>
<dbReference type="Proteomes" id="UP000280073">
    <property type="component" value="Unassembled WGS sequence"/>
</dbReference>
<dbReference type="Pfam" id="PF02518">
    <property type="entry name" value="HATPase_c"/>
    <property type="match status" value="1"/>
</dbReference>
<feature type="non-terminal residue" evidence="4">
    <location>
        <position position="1"/>
    </location>
</feature>
<reference evidence="4 5" key="1">
    <citation type="submission" date="2018-10" db="EMBL/GenBank/DDBJ databases">
        <title>GWAS and RNA-Seq identify cryptic mechanisms of antimicrobial resistance in Acinetobacter baumannii.</title>
        <authorList>
            <person name="Sahl J.W."/>
        </authorList>
    </citation>
    <scope>NUCLEOTIDE SEQUENCE [LARGE SCALE GENOMIC DNA]</scope>
    <source>
        <strain evidence="4 5">TG28175</strain>
    </source>
</reference>
<proteinExistence type="predicted"/>
<dbReference type="InterPro" id="IPR005467">
    <property type="entry name" value="His_kinase_dom"/>
</dbReference>
<name>A0A3R9T4Q7_ACIBA</name>
<dbReference type="EMBL" id="RFDI01001722">
    <property type="protein sequence ID" value="RSR38284.1"/>
    <property type="molecule type" value="Genomic_DNA"/>
</dbReference>
<dbReference type="SUPFAM" id="SSF55874">
    <property type="entry name" value="ATPase domain of HSP90 chaperone/DNA topoisomerase II/histidine kinase"/>
    <property type="match status" value="1"/>
</dbReference>
<keyword evidence="4" id="KW-0808">Transferase</keyword>
<dbReference type="PANTHER" id="PTHR45569:SF1">
    <property type="entry name" value="SENSOR PROTEIN KDPD"/>
    <property type="match status" value="1"/>
</dbReference>
<dbReference type="GO" id="GO:0000155">
    <property type="term" value="F:phosphorelay sensor kinase activity"/>
    <property type="evidence" value="ECO:0007669"/>
    <property type="project" value="TreeGrafter"/>
</dbReference>
<evidence type="ECO:0000313" key="5">
    <source>
        <dbReference type="Proteomes" id="UP000280073"/>
    </source>
</evidence>
<evidence type="ECO:0000256" key="2">
    <source>
        <dbReference type="ARBA" id="ARBA00012438"/>
    </source>
</evidence>
<dbReference type="InterPro" id="IPR036890">
    <property type="entry name" value="HATPase_C_sf"/>
</dbReference>
<feature type="domain" description="Histidine kinase" evidence="3">
    <location>
        <begin position="1"/>
        <end position="80"/>
    </location>
</feature>
<dbReference type="InterPro" id="IPR004358">
    <property type="entry name" value="Sig_transdc_His_kin-like_C"/>
</dbReference>
<comment type="catalytic activity">
    <reaction evidence="1">
        <text>ATP + protein L-histidine = ADP + protein N-phospho-L-histidine.</text>
        <dbReference type="EC" id="2.7.13.3"/>
    </reaction>
</comment>
<dbReference type="PRINTS" id="PR00344">
    <property type="entry name" value="BCTRLSENSOR"/>
</dbReference>
<accession>A0A3R9T4Q7</accession>
<dbReference type="SMART" id="SM00387">
    <property type="entry name" value="HATPase_c"/>
    <property type="match status" value="1"/>
</dbReference>
<dbReference type="PROSITE" id="PS50109">
    <property type="entry name" value="HIS_KIN"/>
    <property type="match status" value="1"/>
</dbReference>
<dbReference type="PANTHER" id="PTHR45569">
    <property type="entry name" value="SENSOR PROTEIN KDPD"/>
    <property type="match status" value="1"/>
</dbReference>
<dbReference type="GO" id="GO:0005886">
    <property type="term" value="C:plasma membrane"/>
    <property type="evidence" value="ECO:0007669"/>
    <property type="project" value="TreeGrafter"/>
</dbReference>
<protein>
    <recommendedName>
        <fullName evidence="2">histidine kinase</fullName>
        <ecNumber evidence="2">2.7.13.3</ecNumber>
    </recommendedName>
</protein>
<evidence type="ECO:0000259" key="3">
    <source>
        <dbReference type="PROSITE" id="PS50109"/>
    </source>
</evidence>